<organism evidence="13 14">
    <name type="scientific">Eiseniibacteriota bacterium</name>
    <dbReference type="NCBI Taxonomy" id="2212470"/>
    <lineage>
        <taxon>Bacteria</taxon>
        <taxon>Candidatus Eiseniibacteriota</taxon>
    </lineage>
</organism>
<evidence type="ECO:0000256" key="11">
    <source>
        <dbReference type="SAM" id="MobiDB-lite"/>
    </source>
</evidence>
<evidence type="ECO:0000256" key="4">
    <source>
        <dbReference type="ARBA" id="ARBA00022741"/>
    </source>
</evidence>
<accession>A0A538U7F9</accession>
<keyword evidence="6 10" id="KW-0648">Protein biosynthesis</keyword>
<evidence type="ECO:0000256" key="5">
    <source>
        <dbReference type="ARBA" id="ARBA00022840"/>
    </source>
</evidence>
<evidence type="ECO:0000256" key="3">
    <source>
        <dbReference type="ARBA" id="ARBA00022598"/>
    </source>
</evidence>
<name>A0A538U7F9_UNCEI</name>
<comment type="function">
    <text evidence="8">Catalyzes the attachment of isoleucine to tRNA(Ile). As IleRS can inadvertently accommodate and process structurally similar amino acids such as valine, to avoid such errors it has two additional distinct tRNA(Ile)-dependent editing activities. One activity is designated as 'pretransfer' editing and involves the hydrolysis of activated Val-AMP. The other activity is designated 'posttransfer' editing and involves deacylation of mischarged Val-tRNA(Ile).</text>
</comment>
<dbReference type="SUPFAM" id="SSF50677">
    <property type="entry name" value="ValRS/IleRS/LeuRS editing domain"/>
    <property type="match status" value="1"/>
</dbReference>
<dbReference type="AlphaFoldDB" id="A0A538U7F9"/>
<evidence type="ECO:0000259" key="12">
    <source>
        <dbReference type="Pfam" id="PF00133"/>
    </source>
</evidence>
<evidence type="ECO:0000256" key="9">
    <source>
        <dbReference type="ARBA" id="ARBA00048359"/>
    </source>
</evidence>
<dbReference type="GO" id="GO:0006428">
    <property type="term" value="P:isoleucyl-tRNA aminoacylation"/>
    <property type="evidence" value="ECO:0007669"/>
    <property type="project" value="InterPro"/>
</dbReference>
<evidence type="ECO:0000256" key="8">
    <source>
        <dbReference type="ARBA" id="ARBA00025217"/>
    </source>
</evidence>
<dbReference type="InterPro" id="IPR009008">
    <property type="entry name" value="Val/Leu/Ile-tRNA-synth_edit"/>
</dbReference>
<keyword evidence="7 10" id="KW-0030">Aminoacyl-tRNA synthetase</keyword>
<evidence type="ECO:0000256" key="1">
    <source>
        <dbReference type="ARBA" id="ARBA00006887"/>
    </source>
</evidence>
<evidence type="ECO:0000256" key="10">
    <source>
        <dbReference type="RuleBase" id="RU363035"/>
    </source>
</evidence>
<feature type="domain" description="Aminoacyl-tRNA synthetase class Ia" evidence="12">
    <location>
        <begin position="46"/>
        <end position="531"/>
    </location>
</feature>
<proteinExistence type="inferred from homology"/>
<dbReference type="InterPro" id="IPR002300">
    <property type="entry name" value="aa-tRNA-synth_Ia"/>
</dbReference>
<reference evidence="13 14" key="1">
    <citation type="journal article" date="2019" name="Nat. Microbiol.">
        <title>Mediterranean grassland soil C-N compound turnover is dependent on rainfall and depth, and is mediated by genomically divergent microorganisms.</title>
        <authorList>
            <person name="Diamond S."/>
            <person name="Andeer P.F."/>
            <person name="Li Z."/>
            <person name="Crits-Christoph A."/>
            <person name="Burstein D."/>
            <person name="Anantharaman K."/>
            <person name="Lane K.R."/>
            <person name="Thomas B.C."/>
            <person name="Pan C."/>
            <person name="Northen T.R."/>
            <person name="Banfield J.F."/>
        </authorList>
    </citation>
    <scope>NUCLEOTIDE SEQUENCE [LARGE SCALE GENOMIC DNA]</scope>
    <source>
        <strain evidence="13">WS_11</strain>
    </source>
</reference>
<dbReference type="GO" id="GO:0002161">
    <property type="term" value="F:aminoacyl-tRNA deacylase activity"/>
    <property type="evidence" value="ECO:0007669"/>
    <property type="project" value="InterPro"/>
</dbReference>
<keyword evidence="3 10" id="KW-0436">Ligase</keyword>
<evidence type="ECO:0000256" key="2">
    <source>
        <dbReference type="ARBA" id="ARBA00013165"/>
    </source>
</evidence>
<dbReference type="Pfam" id="PF00133">
    <property type="entry name" value="tRNA-synt_1"/>
    <property type="match status" value="1"/>
</dbReference>
<protein>
    <recommendedName>
        <fullName evidence="2">isoleucine--tRNA ligase</fullName>
        <ecNumber evidence="2">6.1.1.5</ecNumber>
    </recommendedName>
</protein>
<keyword evidence="4 10" id="KW-0547">Nucleotide-binding</keyword>
<evidence type="ECO:0000313" key="14">
    <source>
        <dbReference type="Proteomes" id="UP000319771"/>
    </source>
</evidence>
<dbReference type="InterPro" id="IPR002301">
    <property type="entry name" value="Ile-tRNA-ligase"/>
</dbReference>
<dbReference type="Gene3D" id="3.40.50.620">
    <property type="entry name" value="HUPs"/>
    <property type="match status" value="2"/>
</dbReference>
<dbReference type="PANTHER" id="PTHR42765:SF1">
    <property type="entry name" value="ISOLEUCINE--TRNA LIGASE, MITOCHONDRIAL"/>
    <property type="match status" value="1"/>
</dbReference>
<evidence type="ECO:0000313" key="13">
    <source>
        <dbReference type="EMBL" id="TMQ71808.1"/>
    </source>
</evidence>
<dbReference type="InterPro" id="IPR014729">
    <property type="entry name" value="Rossmann-like_a/b/a_fold"/>
</dbReference>
<feature type="compositionally biased region" description="Polar residues" evidence="11">
    <location>
        <begin position="579"/>
        <end position="596"/>
    </location>
</feature>
<evidence type="ECO:0000256" key="6">
    <source>
        <dbReference type="ARBA" id="ARBA00022917"/>
    </source>
</evidence>
<dbReference type="EC" id="6.1.1.5" evidence="2"/>
<dbReference type="GO" id="GO:0005524">
    <property type="term" value="F:ATP binding"/>
    <property type="evidence" value="ECO:0007669"/>
    <property type="project" value="UniProtKB-KW"/>
</dbReference>
<feature type="region of interest" description="Disordered" evidence="11">
    <location>
        <begin position="551"/>
        <end position="596"/>
    </location>
</feature>
<keyword evidence="5 10" id="KW-0067">ATP-binding</keyword>
<gene>
    <name evidence="13" type="ORF">E6K81_09175</name>
</gene>
<dbReference type="SUPFAM" id="SSF52374">
    <property type="entry name" value="Nucleotidylyl transferase"/>
    <property type="match status" value="1"/>
</dbReference>
<comment type="caution">
    <text evidence="13">The sequence shown here is derived from an EMBL/GenBank/DDBJ whole genome shotgun (WGS) entry which is preliminary data.</text>
</comment>
<dbReference type="GO" id="GO:0005829">
    <property type="term" value="C:cytosol"/>
    <property type="evidence" value="ECO:0007669"/>
    <property type="project" value="TreeGrafter"/>
</dbReference>
<dbReference type="InterPro" id="IPR001412">
    <property type="entry name" value="aa-tRNA-synth_I_CS"/>
</dbReference>
<dbReference type="EMBL" id="VBPB01000141">
    <property type="protein sequence ID" value="TMQ71808.1"/>
    <property type="molecule type" value="Genomic_DNA"/>
</dbReference>
<dbReference type="GO" id="GO:0004822">
    <property type="term" value="F:isoleucine-tRNA ligase activity"/>
    <property type="evidence" value="ECO:0007669"/>
    <property type="project" value="UniProtKB-EC"/>
</dbReference>
<dbReference type="PROSITE" id="PS00178">
    <property type="entry name" value="AA_TRNA_LIGASE_I"/>
    <property type="match status" value="1"/>
</dbReference>
<sequence>MGRFVFFWGPPQPEASMAGYRDTLNLPQTDFPMKGDLPRREPERVGWWRERGLYRKLREARRGRPVALLHDGPPYSNGHLHMGTAANKIWKDAVVRSASLLGFDSPYVPGWDNHGMPIETEVTKELRKEGGTPDRLALRPRCREFAARWVAIQREEFERLGVWGEWEHPYLTMDKGFEAEILETFAVLAGRGYIQRGLRSIHWCPTDRTALAEAEIEYQDDPSPSIVVAFPLKQDPQGVLAGLPASALGPVRALAWTTTPWTLPANRGLMVDPEAEYTVVAVGEQRYLLAAPRLAPVSEAAGWSGTETGRRLKGRDLIGLVFEGPWGNDSPIVDGTPFVSMGDGTGIVHTAPGHGKEDFAVGQRAGLEVACPVDEAGRFTAGAEPFVGRSVIEPELNREIIARLRDQDRLVAEGTLTHAYPHCWRCRKPVIFRATQQWFMIIDHDGHRDHALAAIERDVRWEPPSSQNRIRDAVRLRPDWCLSRQRSWGVGIPALYCEACGEAELDPRVMATAAALTREQGSDAWYQLPVERFLPPQATCRHCGQAGCGSIRDPPTAPSRSPIPRCARPGRAPWPRTAGCSTSRGPTSTAVGSTPR</sequence>
<dbReference type="Proteomes" id="UP000319771">
    <property type="component" value="Unassembled WGS sequence"/>
</dbReference>
<dbReference type="InterPro" id="IPR050081">
    <property type="entry name" value="Ile-tRNA_ligase"/>
</dbReference>
<evidence type="ECO:0000256" key="7">
    <source>
        <dbReference type="ARBA" id="ARBA00023146"/>
    </source>
</evidence>
<dbReference type="PANTHER" id="PTHR42765">
    <property type="entry name" value="SOLEUCYL-TRNA SYNTHETASE"/>
    <property type="match status" value="1"/>
</dbReference>
<comment type="similarity">
    <text evidence="1">Belongs to the class-I aminoacyl-tRNA synthetase family. IleS type 1 subfamily.</text>
</comment>
<comment type="catalytic activity">
    <reaction evidence="9">
        <text>tRNA(Ile) + L-isoleucine + ATP = L-isoleucyl-tRNA(Ile) + AMP + diphosphate</text>
        <dbReference type="Rhea" id="RHEA:11060"/>
        <dbReference type="Rhea" id="RHEA-COMP:9666"/>
        <dbReference type="Rhea" id="RHEA-COMP:9695"/>
        <dbReference type="ChEBI" id="CHEBI:30616"/>
        <dbReference type="ChEBI" id="CHEBI:33019"/>
        <dbReference type="ChEBI" id="CHEBI:58045"/>
        <dbReference type="ChEBI" id="CHEBI:78442"/>
        <dbReference type="ChEBI" id="CHEBI:78528"/>
        <dbReference type="ChEBI" id="CHEBI:456215"/>
        <dbReference type="EC" id="6.1.1.5"/>
    </reaction>
</comment>
<dbReference type="PRINTS" id="PR00984">
    <property type="entry name" value="TRNASYNTHILE"/>
</dbReference>
<dbReference type="Gene3D" id="3.90.740.10">
    <property type="entry name" value="Valyl/Leucyl/Isoleucyl-tRNA synthetase, editing domain"/>
    <property type="match status" value="1"/>
</dbReference>